<dbReference type="AlphaFoldDB" id="A0A7W9UXF8"/>
<proteinExistence type="predicted"/>
<reference evidence="1 2" key="1">
    <citation type="submission" date="2020-08" db="EMBL/GenBank/DDBJ databases">
        <title>Genomic Encyclopedia of Type Strains, Phase III (KMG-III): the genomes of soil and plant-associated and newly described type strains.</title>
        <authorList>
            <person name="Whitman W."/>
        </authorList>
    </citation>
    <scope>NUCLEOTIDE SEQUENCE [LARGE SCALE GENOMIC DNA]</scope>
    <source>
        <strain evidence="1 2">CECT 8305</strain>
    </source>
</reference>
<accession>A0A7W9UXF8</accession>
<evidence type="ECO:0000313" key="2">
    <source>
        <dbReference type="Proteomes" id="UP000588098"/>
    </source>
</evidence>
<name>A0A7W9UXF8_9ACTN</name>
<protein>
    <submittedName>
        <fullName evidence="1">Uncharacterized protein</fullName>
    </submittedName>
</protein>
<comment type="caution">
    <text evidence="1">The sequence shown here is derived from an EMBL/GenBank/DDBJ whole genome shotgun (WGS) entry which is preliminary data.</text>
</comment>
<evidence type="ECO:0000313" key="1">
    <source>
        <dbReference type="EMBL" id="MBB5934577.1"/>
    </source>
</evidence>
<dbReference type="EMBL" id="JACHJL010000003">
    <property type="protein sequence ID" value="MBB5934577.1"/>
    <property type="molecule type" value="Genomic_DNA"/>
</dbReference>
<dbReference type="RefSeq" id="WP_184570180.1">
    <property type="nucleotide sequence ID" value="NZ_JACHJL010000003.1"/>
</dbReference>
<organism evidence="1 2">
    <name type="scientific">Streptomyces zagrosensis</name>
    <dbReference type="NCBI Taxonomy" id="1042984"/>
    <lineage>
        <taxon>Bacteria</taxon>
        <taxon>Bacillati</taxon>
        <taxon>Actinomycetota</taxon>
        <taxon>Actinomycetes</taxon>
        <taxon>Kitasatosporales</taxon>
        <taxon>Streptomycetaceae</taxon>
        <taxon>Streptomyces</taxon>
    </lineage>
</organism>
<keyword evidence="2" id="KW-1185">Reference proteome</keyword>
<gene>
    <name evidence="1" type="ORF">FHS42_001624</name>
</gene>
<sequence>MQRDDVRHLDRLARRLDQLGPVAVLDPLAGNLLGGGQAAGLGNPARWAVTSASGSSDLILYGGDYGEHVPNTVSVEAIPPSNGPDLFFQHPTWTGYPVAPGTAVTWWVPGLLAAGAALSQLRIEWYDVANSLLSAAATNTPLVPMVHTVPAGAAYARPAVRFSAKGMWVMGESVLALGDVSAALLAGDRPTGEGCPSYSITRYSHAAMAGDGAFRDIGLELVEVSGP</sequence>
<dbReference type="Proteomes" id="UP000588098">
    <property type="component" value="Unassembled WGS sequence"/>
</dbReference>